<dbReference type="SMART" id="SM00439">
    <property type="entry name" value="BAH"/>
    <property type="match status" value="1"/>
</dbReference>
<dbReference type="PROSITE" id="PS51038">
    <property type="entry name" value="BAH"/>
    <property type="match status" value="1"/>
</dbReference>
<evidence type="ECO:0000313" key="4">
    <source>
        <dbReference type="Proteomes" id="UP001497497"/>
    </source>
</evidence>
<feature type="non-terminal residue" evidence="3">
    <location>
        <position position="383"/>
    </location>
</feature>
<accession>A0AAV2HCK4</accession>
<organism evidence="3 4">
    <name type="scientific">Lymnaea stagnalis</name>
    <name type="common">Great pond snail</name>
    <name type="synonym">Helix stagnalis</name>
    <dbReference type="NCBI Taxonomy" id="6523"/>
    <lineage>
        <taxon>Eukaryota</taxon>
        <taxon>Metazoa</taxon>
        <taxon>Spiralia</taxon>
        <taxon>Lophotrochozoa</taxon>
        <taxon>Mollusca</taxon>
        <taxon>Gastropoda</taxon>
        <taxon>Heterobranchia</taxon>
        <taxon>Euthyneura</taxon>
        <taxon>Panpulmonata</taxon>
        <taxon>Hygrophila</taxon>
        <taxon>Lymnaeoidea</taxon>
        <taxon>Lymnaeidae</taxon>
        <taxon>Lymnaea</taxon>
    </lineage>
</organism>
<name>A0AAV2HCK4_LYMST</name>
<feature type="non-terminal residue" evidence="3">
    <location>
        <position position="1"/>
    </location>
</feature>
<keyword evidence="4" id="KW-1185">Reference proteome</keyword>
<reference evidence="3 4" key="1">
    <citation type="submission" date="2024-04" db="EMBL/GenBank/DDBJ databases">
        <authorList>
            <consortium name="Genoscope - CEA"/>
            <person name="William W."/>
        </authorList>
    </citation>
    <scope>NUCLEOTIDE SEQUENCE [LARGE SCALE GENOMIC DNA]</scope>
</reference>
<evidence type="ECO:0000259" key="2">
    <source>
        <dbReference type="PROSITE" id="PS51038"/>
    </source>
</evidence>
<dbReference type="EMBL" id="CAXITT010000081">
    <property type="protein sequence ID" value="CAL1531148.1"/>
    <property type="molecule type" value="Genomic_DNA"/>
</dbReference>
<sequence>RSFILNNEEYSIGDTIFVSRQEVISAPPDISNCYIAQITDLYEKELIYSKVEVQKFAKVRWYWQESEVPKPLRKLLSSLTMAKNEVILDLTNSFEQEIDLETVMGKCKVLHIADNAPLSPEFKKEDNNNSYPTFFARRAYKGKSFVYLTGKENEELFTSEVPATPDNNGKRRGSAKQDFITPNGNSRFLSEGGATPKKSSSIKKSVATLFTPTDRKGAIQKDTSFKDVIKGVLSGFESPQRATLKPSKLTMERLNQKDVVDLINRGSDDESNHSGSNANSDIETTDDDSEGGQEQGTSGKDGSHSGSRTLKISMLNKRWRETDDNAELTKESVNMKRQKMDISDDGEENRATKVKKWNRHINNKKLKIKKSSDGINFLPVIKL</sequence>
<feature type="region of interest" description="Disordered" evidence="1">
    <location>
        <begin position="160"/>
        <end position="200"/>
    </location>
</feature>
<evidence type="ECO:0000313" key="3">
    <source>
        <dbReference type="EMBL" id="CAL1531148.1"/>
    </source>
</evidence>
<dbReference type="Pfam" id="PF01426">
    <property type="entry name" value="BAH"/>
    <property type="match status" value="1"/>
</dbReference>
<proteinExistence type="predicted"/>
<gene>
    <name evidence="3" type="ORF">GSLYS_00005243001</name>
</gene>
<feature type="domain" description="BAH" evidence="2">
    <location>
        <begin position="8"/>
        <end position="151"/>
    </location>
</feature>
<dbReference type="AlphaFoldDB" id="A0AAV2HCK4"/>
<comment type="caution">
    <text evidence="3">The sequence shown here is derived from an EMBL/GenBank/DDBJ whole genome shotgun (WGS) entry which is preliminary data.</text>
</comment>
<protein>
    <recommendedName>
        <fullName evidence="2">BAH domain-containing protein</fullName>
    </recommendedName>
</protein>
<dbReference type="InterPro" id="IPR043151">
    <property type="entry name" value="BAH_sf"/>
</dbReference>
<feature type="region of interest" description="Disordered" evidence="1">
    <location>
        <begin position="264"/>
        <end position="309"/>
    </location>
</feature>
<feature type="compositionally biased region" description="Polar residues" evidence="1">
    <location>
        <begin position="273"/>
        <end position="282"/>
    </location>
</feature>
<dbReference type="InterPro" id="IPR001025">
    <property type="entry name" value="BAH_dom"/>
</dbReference>
<dbReference type="Gene3D" id="2.30.30.490">
    <property type="match status" value="1"/>
</dbReference>
<evidence type="ECO:0000256" key="1">
    <source>
        <dbReference type="SAM" id="MobiDB-lite"/>
    </source>
</evidence>
<dbReference type="GO" id="GO:0003682">
    <property type="term" value="F:chromatin binding"/>
    <property type="evidence" value="ECO:0007669"/>
    <property type="project" value="InterPro"/>
</dbReference>
<dbReference type="Proteomes" id="UP001497497">
    <property type="component" value="Unassembled WGS sequence"/>
</dbReference>
<feature type="compositionally biased region" description="Polar residues" evidence="1">
    <location>
        <begin position="295"/>
        <end position="309"/>
    </location>
</feature>